<gene>
    <name evidence="3" type="ORF">GCM10008936_06460</name>
</gene>
<dbReference type="SUPFAM" id="SSF53041">
    <property type="entry name" value="Resolvase-like"/>
    <property type="match status" value="1"/>
</dbReference>
<evidence type="ECO:0000313" key="4">
    <source>
        <dbReference type="Proteomes" id="UP001410648"/>
    </source>
</evidence>
<proteinExistence type="predicted"/>
<keyword evidence="4" id="KW-1185">Reference proteome</keyword>
<dbReference type="InterPro" id="IPR038109">
    <property type="entry name" value="DNA_bind_recomb_sf"/>
</dbReference>
<evidence type="ECO:0000313" key="3">
    <source>
        <dbReference type="EMBL" id="GAA0478928.1"/>
    </source>
</evidence>
<dbReference type="Pfam" id="PF07508">
    <property type="entry name" value="Recombinase"/>
    <property type="match status" value="1"/>
</dbReference>
<dbReference type="SMART" id="SM00857">
    <property type="entry name" value="Resolvase"/>
    <property type="match status" value="1"/>
</dbReference>
<protein>
    <submittedName>
        <fullName evidence="3">Recombinase family protein</fullName>
    </submittedName>
</protein>
<sequence>MINNKLRAVGYTRVSTKEQAVDGYSLNAQKEKIKQYCEMHNFELVDVYTDEGISGKDIEGRAGIQDLMNDAKENLFDVVIIWKLSRISRKLIDTLSIIEHLNELNISLQSISEKLDLTTSNGTFMVQLMASVNELERNTLKDFVVLGHKAKANDGEWNGGKVIGYDNIKGKNGKSKLVINEKEAKIVRYIYETYLNGHGYRHIANSLNHTGYKTKRGNKFSTIAVKDILLNPLYKGQIRYGKKTNGIKHPKGSPIEVKGIHEPIIDPKTWDKVHERWIMRSKQPSHNRLGSNVLTGLIRCPDCHGHMVVSNSSYRLKDGSRVKKSYYVCGAFKNKGATACKANGIEVSKAEEKVSNRFEELIDSDKLLEHLVSQMQSRTVEDKAQLENHKSFLTDKIVKCDDRIDNYKSKISEEPSLSDVWELAISRIETEREEYTQELLVTQRRIKTESSSLDIELVSKLMNRLIKKMKSTQTNRELKELYLAFIQEIKMDKNKMELDIKLLFNEANIAEYLIDKPDPDNSLGLPRLDSKDNTSKNLPKDGRFFLRHPIEIWV</sequence>
<dbReference type="InterPro" id="IPR006119">
    <property type="entry name" value="Resolv_N"/>
</dbReference>
<feature type="domain" description="Recombinase" evidence="2">
    <location>
        <begin position="162"/>
        <end position="284"/>
    </location>
</feature>
<dbReference type="Gene3D" id="3.90.1750.20">
    <property type="entry name" value="Putative Large Serine Recombinase, Chain B, Domain 2"/>
    <property type="match status" value="1"/>
</dbReference>
<feature type="domain" description="Resolvase/invertase-type recombinase catalytic" evidence="1">
    <location>
        <begin position="7"/>
        <end position="155"/>
    </location>
</feature>
<dbReference type="CDD" id="cd00338">
    <property type="entry name" value="Ser_Recombinase"/>
    <property type="match status" value="1"/>
</dbReference>
<dbReference type="PROSITE" id="PS51737">
    <property type="entry name" value="RECOMBINASE_DNA_BIND"/>
    <property type="match status" value="1"/>
</dbReference>
<comment type="caution">
    <text evidence="3">The sequence shown here is derived from an EMBL/GenBank/DDBJ whole genome shotgun (WGS) entry which is preliminary data.</text>
</comment>
<dbReference type="Proteomes" id="UP001410648">
    <property type="component" value="Unassembled WGS sequence"/>
</dbReference>
<accession>A0ABN1AKS5</accession>
<dbReference type="InterPro" id="IPR025827">
    <property type="entry name" value="Zn_ribbon_recom_dom"/>
</dbReference>
<reference evidence="3 4" key="1">
    <citation type="journal article" date="2019" name="Int. J. Syst. Evol. Microbiol.">
        <title>The Global Catalogue of Microorganisms (GCM) 10K type strain sequencing project: providing services to taxonomists for standard genome sequencing and annotation.</title>
        <authorList>
            <consortium name="The Broad Institute Genomics Platform"/>
            <consortium name="The Broad Institute Genome Sequencing Center for Infectious Disease"/>
            <person name="Wu L."/>
            <person name="Ma J."/>
        </authorList>
    </citation>
    <scope>NUCLEOTIDE SEQUENCE [LARGE SCALE GENOMIC DNA]</scope>
    <source>
        <strain evidence="3 4">JCM 14232</strain>
    </source>
</reference>
<dbReference type="EMBL" id="BAAADA010000047">
    <property type="protein sequence ID" value="GAA0478928.1"/>
    <property type="molecule type" value="Genomic_DNA"/>
</dbReference>
<dbReference type="PROSITE" id="PS51736">
    <property type="entry name" value="RECOMBINASES_3"/>
    <property type="match status" value="1"/>
</dbReference>
<dbReference type="InterPro" id="IPR011109">
    <property type="entry name" value="DNA_bind_recombinase_dom"/>
</dbReference>
<name>A0ABN1AKS5_9LACT</name>
<evidence type="ECO:0000259" key="2">
    <source>
        <dbReference type="PROSITE" id="PS51737"/>
    </source>
</evidence>
<organism evidence="3 4">
    <name type="scientific">Alkalibacterium indicireducens</name>
    <dbReference type="NCBI Taxonomy" id="398758"/>
    <lineage>
        <taxon>Bacteria</taxon>
        <taxon>Bacillati</taxon>
        <taxon>Bacillota</taxon>
        <taxon>Bacilli</taxon>
        <taxon>Lactobacillales</taxon>
        <taxon>Carnobacteriaceae</taxon>
        <taxon>Alkalibacterium</taxon>
    </lineage>
</organism>
<dbReference type="RefSeq" id="WP_346024130.1">
    <property type="nucleotide sequence ID" value="NZ_BAAADA010000047.1"/>
</dbReference>
<dbReference type="Pfam" id="PF13408">
    <property type="entry name" value="Zn_ribbon_recom"/>
    <property type="match status" value="1"/>
</dbReference>
<evidence type="ECO:0000259" key="1">
    <source>
        <dbReference type="PROSITE" id="PS51736"/>
    </source>
</evidence>
<dbReference type="Pfam" id="PF00239">
    <property type="entry name" value="Resolvase"/>
    <property type="match status" value="1"/>
</dbReference>
<dbReference type="Gene3D" id="3.40.50.1390">
    <property type="entry name" value="Resolvase, N-terminal catalytic domain"/>
    <property type="match status" value="1"/>
</dbReference>
<dbReference type="InterPro" id="IPR036162">
    <property type="entry name" value="Resolvase-like_N_sf"/>
</dbReference>
<dbReference type="InterPro" id="IPR050639">
    <property type="entry name" value="SSR_resolvase"/>
</dbReference>
<dbReference type="PANTHER" id="PTHR30461">
    <property type="entry name" value="DNA-INVERTASE FROM LAMBDOID PROPHAGE"/>
    <property type="match status" value="1"/>
</dbReference>
<dbReference type="PANTHER" id="PTHR30461:SF23">
    <property type="entry name" value="DNA RECOMBINASE-RELATED"/>
    <property type="match status" value="1"/>
</dbReference>